<dbReference type="OrthoDB" id="9803065at2"/>
<protein>
    <submittedName>
        <fullName evidence="1">Cytochrome c biogenesis protein CcdA</fullName>
    </submittedName>
</protein>
<dbReference type="PANTHER" id="PTHR31272">
    <property type="entry name" value="CYTOCHROME C-TYPE BIOGENESIS PROTEIN HI_1454-RELATED"/>
    <property type="match status" value="1"/>
</dbReference>
<evidence type="ECO:0000313" key="2">
    <source>
        <dbReference type="Proteomes" id="UP000278422"/>
    </source>
</evidence>
<dbReference type="InterPro" id="IPR051790">
    <property type="entry name" value="Cytochrome_c-biogenesis_DsbD"/>
</dbReference>
<accession>A0A3R8W088</accession>
<dbReference type="GeneID" id="60808163"/>
<dbReference type="RefSeq" id="WP_010272863.1">
    <property type="nucleotide sequence ID" value="NZ_CP066067.1"/>
</dbReference>
<keyword evidence="2" id="KW-1185">Reference proteome</keyword>
<gene>
    <name evidence="1" type="ORF">CXF42_08225</name>
</gene>
<reference evidence="1 2" key="1">
    <citation type="submission" date="2018-01" db="EMBL/GenBank/DDBJ databases">
        <title>Twenty Corynebacterium bovis Genomes.</title>
        <authorList>
            <person name="Gulvik C.A."/>
        </authorList>
    </citation>
    <scope>NUCLEOTIDE SEQUENCE [LARGE SCALE GENOMIC DNA]</scope>
    <source>
        <strain evidence="1 2">16-2004</strain>
    </source>
</reference>
<evidence type="ECO:0000313" key="1">
    <source>
        <dbReference type="EMBL" id="RRQ03097.1"/>
    </source>
</evidence>
<comment type="caution">
    <text evidence="1">The sequence shown here is derived from an EMBL/GenBank/DDBJ whole genome shotgun (WGS) entry which is preliminary data.</text>
</comment>
<name>A0A3R8W088_9CORY</name>
<organism evidence="1 2">
    <name type="scientific">Corynebacterium bovis</name>
    <dbReference type="NCBI Taxonomy" id="36808"/>
    <lineage>
        <taxon>Bacteria</taxon>
        <taxon>Bacillati</taxon>
        <taxon>Actinomycetota</taxon>
        <taxon>Actinomycetes</taxon>
        <taxon>Mycobacteriales</taxon>
        <taxon>Corynebacteriaceae</taxon>
        <taxon>Corynebacterium</taxon>
    </lineage>
</organism>
<dbReference type="Proteomes" id="UP000278422">
    <property type="component" value="Unassembled WGS sequence"/>
</dbReference>
<dbReference type="EMBL" id="PQNQ01000024">
    <property type="protein sequence ID" value="RRQ03097.1"/>
    <property type="molecule type" value="Genomic_DNA"/>
</dbReference>
<dbReference type="PANTHER" id="PTHR31272:SF4">
    <property type="entry name" value="CYTOCHROME C-TYPE BIOGENESIS PROTEIN HI_1454-RELATED"/>
    <property type="match status" value="1"/>
</dbReference>
<sequence length="262" mass="27030">MSGIGQTFADTAADGPIILALLAAAVAGVVSFASPCVIPLVPGYISYLAGVVGAQTEYTKAGTLVTARRSRAAGAALLFVAGFTVVFVLATATVFGAIRALQLNQELLMRVGGVVTILMGVVFMGFIRPLQTDTRAVPRAWSTVAGAPLLGGVFALGWTPCLGPTLASIISVSTGTAGMTAVRGVTLIVAYCLGLGLPFVLVALGSSRALRGVGWLRRNSRTIQLVGGALLVLVGVLLVTGQWAVFVDWIRQWFISDTTLPV</sequence>
<proteinExistence type="predicted"/>
<dbReference type="AlphaFoldDB" id="A0A3R8W088"/>